<dbReference type="PROSITE" id="PS00622">
    <property type="entry name" value="HTH_LUXR_1"/>
    <property type="match status" value="1"/>
</dbReference>
<evidence type="ECO:0000313" key="6">
    <source>
        <dbReference type="EMBL" id="GHE30162.1"/>
    </source>
</evidence>
<keyword evidence="2" id="KW-0238">DNA-binding</keyword>
<feature type="region of interest" description="Disordered" evidence="4">
    <location>
        <begin position="1"/>
        <end position="25"/>
    </location>
</feature>
<evidence type="ECO:0000313" key="7">
    <source>
        <dbReference type="Proteomes" id="UP000603227"/>
    </source>
</evidence>
<dbReference type="Proteomes" id="UP000603227">
    <property type="component" value="Unassembled WGS sequence"/>
</dbReference>
<dbReference type="GO" id="GO:0006355">
    <property type="term" value="P:regulation of DNA-templated transcription"/>
    <property type="evidence" value="ECO:0007669"/>
    <property type="project" value="InterPro"/>
</dbReference>
<organism evidence="6 7">
    <name type="scientific">Streptomyces capitiformicae</name>
    <dbReference type="NCBI Taxonomy" id="2014920"/>
    <lineage>
        <taxon>Bacteria</taxon>
        <taxon>Bacillati</taxon>
        <taxon>Actinomycetota</taxon>
        <taxon>Actinomycetes</taxon>
        <taxon>Kitasatosporales</taxon>
        <taxon>Streptomycetaceae</taxon>
        <taxon>Streptomyces</taxon>
    </lineage>
</organism>
<proteinExistence type="predicted"/>
<dbReference type="Gene3D" id="3.40.50.2300">
    <property type="match status" value="1"/>
</dbReference>
<dbReference type="Pfam" id="PF00196">
    <property type="entry name" value="GerE"/>
    <property type="match status" value="1"/>
</dbReference>
<gene>
    <name evidence="6" type="ORF">GCM10017771_46240</name>
</gene>
<dbReference type="SUPFAM" id="SSF46894">
    <property type="entry name" value="C-terminal effector domain of the bipartite response regulators"/>
    <property type="match status" value="1"/>
</dbReference>
<evidence type="ECO:0000256" key="3">
    <source>
        <dbReference type="ARBA" id="ARBA00023163"/>
    </source>
</evidence>
<keyword evidence="3" id="KW-0804">Transcription</keyword>
<dbReference type="InterPro" id="IPR039420">
    <property type="entry name" value="WalR-like"/>
</dbReference>
<reference evidence="6" key="2">
    <citation type="submission" date="2020-09" db="EMBL/GenBank/DDBJ databases">
        <authorList>
            <person name="Sun Q."/>
            <person name="Zhou Y."/>
        </authorList>
    </citation>
    <scope>NUCLEOTIDE SEQUENCE</scope>
    <source>
        <strain evidence="6">CGMCC 4.7403</strain>
    </source>
</reference>
<dbReference type="InterPro" id="IPR000792">
    <property type="entry name" value="Tscrpt_reg_LuxR_C"/>
</dbReference>
<dbReference type="PROSITE" id="PS50043">
    <property type="entry name" value="HTH_LUXR_2"/>
    <property type="match status" value="1"/>
</dbReference>
<dbReference type="PRINTS" id="PR00038">
    <property type="entry name" value="HTHLUXR"/>
</dbReference>
<dbReference type="SMART" id="SM00421">
    <property type="entry name" value="HTH_LUXR"/>
    <property type="match status" value="1"/>
</dbReference>
<dbReference type="AlphaFoldDB" id="A0A919DB79"/>
<evidence type="ECO:0000256" key="2">
    <source>
        <dbReference type="ARBA" id="ARBA00023125"/>
    </source>
</evidence>
<protein>
    <recommendedName>
        <fullName evidence="5">HTH luxR-type domain-containing protein</fullName>
    </recommendedName>
</protein>
<keyword evidence="1" id="KW-0805">Transcription regulation</keyword>
<evidence type="ECO:0000256" key="1">
    <source>
        <dbReference type="ARBA" id="ARBA00023015"/>
    </source>
</evidence>
<dbReference type="CDD" id="cd06170">
    <property type="entry name" value="LuxR_C_like"/>
    <property type="match status" value="1"/>
</dbReference>
<feature type="compositionally biased region" description="Polar residues" evidence="4">
    <location>
        <begin position="1"/>
        <end position="10"/>
    </location>
</feature>
<dbReference type="EMBL" id="BNAT01000016">
    <property type="protein sequence ID" value="GHE30162.1"/>
    <property type="molecule type" value="Genomic_DNA"/>
</dbReference>
<dbReference type="GO" id="GO:0003677">
    <property type="term" value="F:DNA binding"/>
    <property type="evidence" value="ECO:0007669"/>
    <property type="project" value="UniProtKB-KW"/>
</dbReference>
<reference evidence="6" key="1">
    <citation type="journal article" date="2014" name="Int. J. Syst. Evol. Microbiol.">
        <title>Complete genome sequence of Corynebacterium casei LMG S-19264T (=DSM 44701T), isolated from a smear-ripened cheese.</title>
        <authorList>
            <consortium name="US DOE Joint Genome Institute (JGI-PGF)"/>
            <person name="Walter F."/>
            <person name="Albersmeier A."/>
            <person name="Kalinowski J."/>
            <person name="Ruckert C."/>
        </authorList>
    </citation>
    <scope>NUCLEOTIDE SEQUENCE</scope>
    <source>
        <strain evidence="6">CGMCC 4.7403</strain>
    </source>
</reference>
<dbReference type="PANTHER" id="PTHR43214:SF24">
    <property type="entry name" value="TRANSCRIPTIONAL REGULATORY PROTEIN NARL-RELATED"/>
    <property type="match status" value="1"/>
</dbReference>
<evidence type="ECO:0000259" key="5">
    <source>
        <dbReference type="PROSITE" id="PS50043"/>
    </source>
</evidence>
<comment type="caution">
    <text evidence="6">The sequence shown here is derived from an EMBL/GenBank/DDBJ whole genome shotgun (WGS) entry which is preliminary data.</text>
</comment>
<name>A0A919DB79_9ACTN</name>
<dbReference type="PANTHER" id="PTHR43214">
    <property type="entry name" value="TWO-COMPONENT RESPONSE REGULATOR"/>
    <property type="match status" value="1"/>
</dbReference>
<accession>A0A919DB79</accession>
<keyword evidence="7" id="KW-1185">Reference proteome</keyword>
<evidence type="ECO:0000256" key="4">
    <source>
        <dbReference type="SAM" id="MobiDB-lite"/>
    </source>
</evidence>
<sequence length="271" mass="29054">MDMQHSSHIGTNRPPAPSPCHDRLPHPLGRELTVGLACAEDDWPYSEWPAKNGLVRTRFVLPPYDQLHSGHRDGPDAVVLRCDDPVDALMPLLDAMRGRTIPVIVSSPVWQADRLAEALRHGVSGYLVDGDHCSCMLNSAVLNCVAGNTYLSPMACTALRKGAFPVAAVGSGDPGPAEALRVGLSPRERQIIELLSSGYGAPEIAKRLHLAEKTVRNNLSNIYAKLDVRSGTEAVLLWLGASRNPAGATVAERQDPRFGQATLPAAHSNTG</sequence>
<dbReference type="InterPro" id="IPR016032">
    <property type="entry name" value="Sig_transdc_resp-reg_C-effctor"/>
</dbReference>
<feature type="domain" description="HTH luxR-type" evidence="5">
    <location>
        <begin position="177"/>
        <end position="242"/>
    </location>
</feature>